<dbReference type="Proteomes" id="UP000092584">
    <property type="component" value="Unassembled WGS sequence"/>
</dbReference>
<dbReference type="InterPro" id="IPR011990">
    <property type="entry name" value="TPR-like_helical_dom_sf"/>
</dbReference>
<dbReference type="AlphaFoldDB" id="A0A1B8TZ97"/>
<dbReference type="KEGG" id="pob:LPB03_06615"/>
<dbReference type="RefSeq" id="WP_065318673.1">
    <property type="nucleotide sequence ID" value="NZ_CP017477.1"/>
</dbReference>
<dbReference type="SMART" id="SM01043">
    <property type="entry name" value="BTAD"/>
    <property type="match status" value="1"/>
</dbReference>
<dbReference type="InterPro" id="IPR051677">
    <property type="entry name" value="AfsR-DnrI-RedD_regulator"/>
</dbReference>
<dbReference type="SUPFAM" id="SSF48452">
    <property type="entry name" value="TPR-like"/>
    <property type="match status" value="1"/>
</dbReference>
<dbReference type="PANTHER" id="PTHR35807:SF2">
    <property type="entry name" value="TRANSCRIPTIONAL ACTIVATOR DOMAIN"/>
    <property type="match status" value="1"/>
</dbReference>
<dbReference type="Gene3D" id="1.10.10.10">
    <property type="entry name" value="Winged helix-like DNA-binding domain superfamily/Winged helix DNA-binding domain"/>
    <property type="match status" value="1"/>
</dbReference>
<feature type="domain" description="Bacterial transcriptional activator" evidence="1">
    <location>
        <begin position="121"/>
        <end position="264"/>
    </location>
</feature>
<evidence type="ECO:0000313" key="2">
    <source>
        <dbReference type="EMBL" id="OBY64920.1"/>
    </source>
</evidence>
<dbReference type="STRING" id="1774273.LPB03_06615"/>
<dbReference type="InterPro" id="IPR005158">
    <property type="entry name" value="BTAD"/>
</dbReference>
<dbReference type="Pfam" id="PF03704">
    <property type="entry name" value="BTAD"/>
    <property type="match status" value="1"/>
</dbReference>
<gene>
    <name evidence="2" type="ORF">LPB3_05875</name>
</gene>
<dbReference type="PANTHER" id="PTHR35807">
    <property type="entry name" value="TRANSCRIPTIONAL REGULATOR REDD-RELATED"/>
    <property type="match status" value="1"/>
</dbReference>
<sequence length="267" mass="31405">MSDFLQQLKDLNSFYDNATIRIETLGNFVVWRNQQKIDHKEWGRDKTIQLLQYLVSNRQRNSLHKEKIMDGLWEDWNDRDFKVALHGINKALEPERPSRTEPEFIIRQGISYQIDLEKVWIDVEALEKYIIIGNEAFKNDNSIAKIAYKKAIELYKGSYLPNRIYEDWTSEEREKTQLLILGAYITLAEILVDENPLESIRLSQKALAIDSTWEDAYRIQMKAYIVKGNRPQAIKTYMKCEVILEEEYGISPLPETKKLLKEIEAIS</sequence>
<proteinExistence type="predicted"/>
<dbReference type="InterPro" id="IPR036388">
    <property type="entry name" value="WH-like_DNA-bd_sf"/>
</dbReference>
<keyword evidence="3" id="KW-1185">Reference proteome</keyword>
<evidence type="ECO:0000313" key="3">
    <source>
        <dbReference type="Proteomes" id="UP000092584"/>
    </source>
</evidence>
<comment type="caution">
    <text evidence="2">The sequence shown here is derived from an EMBL/GenBank/DDBJ whole genome shotgun (WGS) entry which is preliminary data.</text>
</comment>
<organism evidence="2 3">
    <name type="scientific">Polaribacter vadi</name>
    <dbReference type="NCBI Taxonomy" id="1774273"/>
    <lineage>
        <taxon>Bacteria</taxon>
        <taxon>Pseudomonadati</taxon>
        <taxon>Bacteroidota</taxon>
        <taxon>Flavobacteriia</taxon>
        <taxon>Flavobacteriales</taxon>
        <taxon>Flavobacteriaceae</taxon>
    </lineage>
</organism>
<evidence type="ECO:0000259" key="1">
    <source>
        <dbReference type="SMART" id="SM01043"/>
    </source>
</evidence>
<dbReference type="OrthoDB" id="1137593at2"/>
<protein>
    <submittedName>
        <fullName evidence="2">Transcriptional regulator</fullName>
    </submittedName>
</protein>
<dbReference type="Gene3D" id="1.25.40.10">
    <property type="entry name" value="Tetratricopeptide repeat domain"/>
    <property type="match status" value="1"/>
</dbReference>
<accession>A0A1B8TZ97</accession>
<dbReference type="EMBL" id="LSFM01000021">
    <property type="protein sequence ID" value="OBY64920.1"/>
    <property type="molecule type" value="Genomic_DNA"/>
</dbReference>
<reference evidence="3" key="1">
    <citation type="submission" date="2016-02" db="EMBL/GenBank/DDBJ databases">
        <authorList>
            <person name="Shin S.-K."/>
            <person name="Yi H."/>
            <person name="Kim E."/>
        </authorList>
    </citation>
    <scope>NUCLEOTIDE SEQUENCE [LARGE SCALE GENOMIC DNA]</scope>
    <source>
        <strain evidence="3">LPB0003</strain>
    </source>
</reference>
<name>A0A1B8TZ97_9FLAO</name>